<organism evidence="2 3">
    <name type="scientific">Salix dunnii</name>
    <dbReference type="NCBI Taxonomy" id="1413687"/>
    <lineage>
        <taxon>Eukaryota</taxon>
        <taxon>Viridiplantae</taxon>
        <taxon>Streptophyta</taxon>
        <taxon>Embryophyta</taxon>
        <taxon>Tracheophyta</taxon>
        <taxon>Spermatophyta</taxon>
        <taxon>Magnoliopsida</taxon>
        <taxon>eudicotyledons</taxon>
        <taxon>Gunneridae</taxon>
        <taxon>Pentapetalae</taxon>
        <taxon>rosids</taxon>
        <taxon>fabids</taxon>
        <taxon>Malpighiales</taxon>
        <taxon>Salicaceae</taxon>
        <taxon>Saliceae</taxon>
        <taxon>Salix</taxon>
    </lineage>
</organism>
<sequence length="86" mass="9698">MLKEDGLHRAPLVFREPNATVIPQGSQMGQLEIERKDESSRSQFQRTKPNSEHVSTSELAPWSPSCIELEGKSTPCRCHRPLIISL</sequence>
<gene>
    <name evidence="2" type="ORF">SADUNF_Sadunf12G0038600</name>
</gene>
<accession>A0A835JMW5</accession>
<evidence type="ECO:0000313" key="2">
    <source>
        <dbReference type="EMBL" id="KAF9671354.1"/>
    </source>
</evidence>
<feature type="compositionally biased region" description="Polar residues" evidence="1">
    <location>
        <begin position="41"/>
        <end position="58"/>
    </location>
</feature>
<feature type="region of interest" description="Disordered" evidence="1">
    <location>
        <begin position="18"/>
        <end position="60"/>
    </location>
</feature>
<dbReference type="EMBL" id="JADGMS010000012">
    <property type="protein sequence ID" value="KAF9671354.1"/>
    <property type="molecule type" value="Genomic_DNA"/>
</dbReference>
<evidence type="ECO:0000313" key="3">
    <source>
        <dbReference type="Proteomes" id="UP000657918"/>
    </source>
</evidence>
<dbReference type="AlphaFoldDB" id="A0A835JMW5"/>
<comment type="caution">
    <text evidence="2">The sequence shown here is derived from an EMBL/GenBank/DDBJ whole genome shotgun (WGS) entry which is preliminary data.</text>
</comment>
<protein>
    <submittedName>
        <fullName evidence="2">Uncharacterized protein</fullName>
    </submittedName>
</protein>
<keyword evidence="3" id="KW-1185">Reference proteome</keyword>
<name>A0A835JMW5_9ROSI</name>
<evidence type="ECO:0000256" key="1">
    <source>
        <dbReference type="SAM" id="MobiDB-lite"/>
    </source>
</evidence>
<proteinExistence type="predicted"/>
<reference evidence="2 3" key="1">
    <citation type="submission" date="2020-10" db="EMBL/GenBank/DDBJ databases">
        <title>Plant Genome Project.</title>
        <authorList>
            <person name="Zhang R.-G."/>
        </authorList>
    </citation>
    <scope>NUCLEOTIDE SEQUENCE [LARGE SCALE GENOMIC DNA]</scope>
    <source>
        <strain evidence="2">FAFU-HL-1</strain>
        <tissue evidence="2">Leaf</tissue>
    </source>
</reference>
<dbReference type="Proteomes" id="UP000657918">
    <property type="component" value="Unassembled WGS sequence"/>
</dbReference>